<evidence type="ECO:0000313" key="2">
    <source>
        <dbReference type="Proteomes" id="UP000634136"/>
    </source>
</evidence>
<dbReference type="EMBL" id="JAAIUW010000003">
    <property type="protein sequence ID" value="KAF7839353.1"/>
    <property type="molecule type" value="Genomic_DNA"/>
</dbReference>
<organism evidence="1 2">
    <name type="scientific">Senna tora</name>
    <dbReference type="NCBI Taxonomy" id="362788"/>
    <lineage>
        <taxon>Eukaryota</taxon>
        <taxon>Viridiplantae</taxon>
        <taxon>Streptophyta</taxon>
        <taxon>Embryophyta</taxon>
        <taxon>Tracheophyta</taxon>
        <taxon>Spermatophyta</taxon>
        <taxon>Magnoliopsida</taxon>
        <taxon>eudicotyledons</taxon>
        <taxon>Gunneridae</taxon>
        <taxon>Pentapetalae</taxon>
        <taxon>rosids</taxon>
        <taxon>fabids</taxon>
        <taxon>Fabales</taxon>
        <taxon>Fabaceae</taxon>
        <taxon>Caesalpinioideae</taxon>
        <taxon>Cassia clade</taxon>
        <taxon>Senna</taxon>
    </lineage>
</organism>
<sequence length="185" mass="20750">MLVVLSKTSLLQVELLLQFSNIPQYDFNLKFFDCNHILNTSSSAAAEAFLLHSRSTSAFSTARSSATRRRRREIYPVAMDPASMVRVFAADESVERLRERGEKRPINLLGFEIITAAGRARDFRHLAPNQTLPLRGGGGFFSFSLPKHFCVFSGKICCNETTDERSVRCHGSSFDGESFCRDESV</sequence>
<gene>
    <name evidence="1" type="ORF">G2W53_007835</name>
</gene>
<keyword evidence="2" id="KW-1185">Reference proteome</keyword>
<protein>
    <submittedName>
        <fullName evidence="1">Uncharacterized protein</fullName>
    </submittedName>
</protein>
<reference evidence="1" key="1">
    <citation type="submission" date="2020-09" db="EMBL/GenBank/DDBJ databases">
        <title>Genome-Enabled Discovery of Anthraquinone Biosynthesis in Senna tora.</title>
        <authorList>
            <person name="Kang S.-H."/>
            <person name="Pandey R.P."/>
            <person name="Lee C.-M."/>
            <person name="Sim J.-S."/>
            <person name="Jeong J.-T."/>
            <person name="Choi B.-S."/>
            <person name="Jung M."/>
            <person name="Ginzburg D."/>
            <person name="Zhao K."/>
            <person name="Won S.Y."/>
            <person name="Oh T.-J."/>
            <person name="Yu Y."/>
            <person name="Kim N.-H."/>
            <person name="Lee O.R."/>
            <person name="Lee T.-H."/>
            <person name="Bashyal P."/>
            <person name="Kim T.-S."/>
            <person name="Lee W.-H."/>
            <person name="Kawkins C."/>
            <person name="Kim C.-K."/>
            <person name="Kim J.S."/>
            <person name="Ahn B.O."/>
            <person name="Rhee S.Y."/>
            <person name="Sohng J.K."/>
        </authorList>
    </citation>
    <scope>NUCLEOTIDE SEQUENCE</scope>
    <source>
        <tissue evidence="1">Leaf</tissue>
    </source>
</reference>
<dbReference type="Proteomes" id="UP000634136">
    <property type="component" value="Unassembled WGS sequence"/>
</dbReference>
<name>A0A834X8P3_9FABA</name>
<proteinExistence type="predicted"/>
<evidence type="ECO:0000313" key="1">
    <source>
        <dbReference type="EMBL" id="KAF7839353.1"/>
    </source>
</evidence>
<comment type="caution">
    <text evidence="1">The sequence shown here is derived from an EMBL/GenBank/DDBJ whole genome shotgun (WGS) entry which is preliminary data.</text>
</comment>
<accession>A0A834X8P3</accession>
<dbReference type="AlphaFoldDB" id="A0A834X8P3"/>